<evidence type="ECO:0000313" key="2">
    <source>
        <dbReference type="Proteomes" id="UP000325255"/>
    </source>
</evidence>
<gene>
    <name evidence="1" type="ORF">F1189_13390</name>
</gene>
<protein>
    <submittedName>
        <fullName evidence="1">Uncharacterized protein</fullName>
    </submittedName>
</protein>
<dbReference type="AlphaFoldDB" id="A0A5M6ITB1"/>
<accession>A0A5M6ITB1</accession>
<reference evidence="1 2" key="1">
    <citation type="submission" date="2019-09" db="EMBL/GenBank/DDBJ databases">
        <title>Genome sequence of Rhodovastum atsumiense, a diverse member of the Acetobacteraceae family of non-sulfur purple photosynthetic bacteria.</title>
        <authorList>
            <person name="Meyer T."/>
            <person name="Kyndt J."/>
        </authorList>
    </citation>
    <scope>NUCLEOTIDE SEQUENCE [LARGE SCALE GENOMIC DNA]</scope>
    <source>
        <strain evidence="1 2">DSM 21279</strain>
    </source>
</reference>
<keyword evidence="2" id="KW-1185">Reference proteome</keyword>
<sequence>MFFQALRSLKLGARRSSRRAAEPPPAAQPFVVLPVDERAIRIRLLSVEVARLDEFVEHAATFAAWARTRADAHRTAAALLSVNGTTPCPADAIAAAHLATAAVEAEHIALEVSDTAARLDTLRHLLAGARVVPLPKTRQ</sequence>
<name>A0A5M6ITB1_9PROT</name>
<dbReference type="EMBL" id="VWPK01000019">
    <property type="protein sequence ID" value="KAA5611553.1"/>
    <property type="molecule type" value="Genomic_DNA"/>
</dbReference>
<organism evidence="1 2">
    <name type="scientific">Rhodovastum atsumiense</name>
    <dbReference type="NCBI Taxonomy" id="504468"/>
    <lineage>
        <taxon>Bacteria</taxon>
        <taxon>Pseudomonadati</taxon>
        <taxon>Pseudomonadota</taxon>
        <taxon>Alphaproteobacteria</taxon>
        <taxon>Acetobacterales</taxon>
        <taxon>Acetobacteraceae</taxon>
        <taxon>Rhodovastum</taxon>
    </lineage>
</organism>
<comment type="caution">
    <text evidence="1">The sequence shown here is derived from an EMBL/GenBank/DDBJ whole genome shotgun (WGS) entry which is preliminary data.</text>
</comment>
<evidence type="ECO:0000313" key="1">
    <source>
        <dbReference type="EMBL" id="KAA5611553.1"/>
    </source>
</evidence>
<proteinExistence type="predicted"/>
<dbReference type="RefSeq" id="WP_150041328.1">
    <property type="nucleotide sequence ID" value="NZ_OW485606.1"/>
</dbReference>
<dbReference type="Proteomes" id="UP000325255">
    <property type="component" value="Unassembled WGS sequence"/>
</dbReference>